<dbReference type="GO" id="GO:0008483">
    <property type="term" value="F:transaminase activity"/>
    <property type="evidence" value="ECO:0007669"/>
    <property type="project" value="UniProtKB-KW"/>
</dbReference>
<protein>
    <submittedName>
        <fullName evidence="5">Aminotransferase class I/II-fold pyridoxal phosphate-dependent enzyme</fullName>
    </submittedName>
</protein>
<dbReference type="InterPro" id="IPR015421">
    <property type="entry name" value="PyrdxlP-dep_Trfase_major"/>
</dbReference>
<dbReference type="Pfam" id="PF00155">
    <property type="entry name" value="Aminotran_1_2"/>
    <property type="match status" value="1"/>
</dbReference>
<feature type="domain" description="Aminotransferase class I/classII large" evidence="4">
    <location>
        <begin position="32"/>
        <end position="370"/>
    </location>
</feature>
<keyword evidence="3" id="KW-0808">Transferase</keyword>
<gene>
    <name evidence="5" type="ORF">E7156_05055</name>
</gene>
<evidence type="ECO:0000256" key="1">
    <source>
        <dbReference type="ARBA" id="ARBA00001933"/>
    </source>
</evidence>
<dbReference type="Proteomes" id="UP000700800">
    <property type="component" value="Unassembled WGS sequence"/>
</dbReference>
<dbReference type="InterPro" id="IPR015424">
    <property type="entry name" value="PyrdxlP-dep_Trfase"/>
</dbReference>
<dbReference type="Gene3D" id="3.90.1150.10">
    <property type="entry name" value="Aspartate Aminotransferase, domain 1"/>
    <property type="match status" value="1"/>
</dbReference>
<proteinExistence type="predicted"/>
<dbReference type="InterPro" id="IPR015422">
    <property type="entry name" value="PyrdxlP-dep_Trfase_small"/>
</dbReference>
<dbReference type="PANTHER" id="PTHR42832">
    <property type="entry name" value="AMINO ACID AMINOTRANSFERASE"/>
    <property type="match status" value="1"/>
</dbReference>
<dbReference type="InterPro" id="IPR050881">
    <property type="entry name" value="LL-DAP_aminotransferase"/>
</dbReference>
<name>A0A928A810_9STRE</name>
<dbReference type="EMBL" id="SVAF01000010">
    <property type="protein sequence ID" value="MBE6164670.1"/>
    <property type="molecule type" value="Genomic_DNA"/>
</dbReference>
<dbReference type="Gene3D" id="3.40.640.10">
    <property type="entry name" value="Type I PLP-dependent aspartate aminotransferase-like (Major domain)"/>
    <property type="match status" value="1"/>
</dbReference>
<dbReference type="PANTHER" id="PTHR42832:SF3">
    <property type="entry name" value="L-GLUTAMINE--4-(METHYLSULFANYL)-2-OXOBUTANOATE AMINOTRANSFERASE"/>
    <property type="match status" value="1"/>
</dbReference>
<reference evidence="5" key="1">
    <citation type="submission" date="2019-04" db="EMBL/GenBank/DDBJ databases">
        <title>Evolution of Biomass-Degrading Anaerobic Consortia Revealed by Metagenomics.</title>
        <authorList>
            <person name="Peng X."/>
        </authorList>
    </citation>
    <scope>NUCLEOTIDE SEQUENCE</scope>
    <source>
        <strain evidence="5">SIG195</strain>
    </source>
</reference>
<evidence type="ECO:0000256" key="3">
    <source>
        <dbReference type="ARBA" id="ARBA00022679"/>
    </source>
</evidence>
<keyword evidence="2 5" id="KW-0032">Aminotransferase</keyword>
<accession>A0A928A810</accession>
<evidence type="ECO:0000259" key="4">
    <source>
        <dbReference type="Pfam" id="PF00155"/>
    </source>
</evidence>
<dbReference type="GO" id="GO:0030170">
    <property type="term" value="F:pyridoxal phosphate binding"/>
    <property type="evidence" value="ECO:0007669"/>
    <property type="project" value="InterPro"/>
</dbReference>
<evidence type="ECO:0000313" key="5">
    <source>
        <dbReference type="EMBL" id="MBE6164670.1"/>
    </source>
</evidence>
<evidence type="ECO:0000256" key="2">
    <source>
        <dbReference type="ARBA" id="ARBA00022576"/>
    </source>
</evidence>
<sequence length="390" mass="43574">MKIEGAKRVQVRSKHFTSYQQEQIRKLKQQGKNVINLGRGNPDQETFPEIINHLKSAIDEVTNQGYPPYGGKATLKKAIIKFYDDEYGVKLTEDEVTIFSGSLVALTALPMSLVNPNDIVLTPDPAFFGYDSGIKMASASSYPLPLTKENNYLPEYDLIPNDVLEKAKLLFLNYPNNPTGAGATSDFFKRTVEFARKNNIVVAHDFAYSDISFKSKSPSFLQTDGAKEVGIEIYTLSKTFNMAGWRIAFAVGDKQIIDLLKGYIRASVGGTFGAVQDAAIYALLNSQNERKKLRNLYKSRRDLAYSLLKEAGFDVVDSEGTFFLWFKLPKRFSDDVSFVDSLLFEKRVALIPGSTFGKNGEGYLRLSLVSDLGYIEEGICRLIDFVNENG</sequence>
<evidence type="ECO:0000313" key="6">
    <source>
        <dbReference type="Proteomes" id="UP000700800"/>
    </source>
</evidence>
<comment type="cofactor">
    <cofactor evidence="1">
        <name>pyridoxal 5'-phosphate</name>
        <dbReference type="ChEBI" id="CHEBI:597326"/>
    </cofactor>
</comment>
<dbReference type="InterPro" id="IPR004839">
    <property type="entry name" value="Aminotransferase_I/II_large"/>
</dbReference>
<dbReference type="SUPFAM" id="SSF53383">
    <property type="entry name" value="PLP-dependent transferases"/>
    <property type="match status" value="1"/>
</dbReference>
<dbReference type="AlphaFoldDB" id="A0A928A810"/>
<organism evidence="5 6">
    <name type="scientific">Streptococcus gallolyticus</name>
    <dbReference type="NCBI Taxonomy" id="315405"/>
    <lineage>
        <taxon>Bacteria</taxon>
        <taxon>Bacillati</taxon>
        <taxon>Bacillota</taxon>
        <taxon>Bacilli</taxon>
        <taxon>Lactobacillales</taxon>
        <taxon>Streptococcaceae</taxon>
        <taxon>Streptococcus</taxon>
    </lineage>
</organism>
<dbReference type="CDD" id="cd00609">
    <property type="entry name" value="AAT_like"/>
    <property type="match status" value="1"/>
</dbReference>
<comment type="caution">
    <text evidence="5">The sequence shown here is derived from an EMBL/GenBank/DDBJ whole genome shotgun (WGS) entry which is preliminary data.</text>
</comment>